<evidence type="ECO:0000256" key="4">
    <source>
        <dbReference type="ARBA" id="ARBA00022989"/>
    </source>
</evidence>
<dbReference type="InterPro" id="IPR015683">
    <property type="entry name" value="Ionotropic_Glu_rcpt"/>
</dbReference>
<dbReference type="Gene3D" id="3.40.190.10">
    <property type="entry name" value="Periplasmic binding protein-like II"/>
    <property type="match status" value="3"/>
</dbReference>
<keyword evidence="8" id="KW-0325">Glycoprotein</keyword>
<evidence type="ECO:0000256" key="9">
    <source>
        <dbReference type="ARBA" id="ARBA00023303"/>
    </source>
</evidence>
<feature type="domain" description="Ionotropic glutamate receptor C-terminal" evidence="13">
    <location>
        <begin position="34"/>
        <end position="362"/>
    </location>
</feature>
<accession>A0AAT9FLG1</accession>
<name>A0AAT9FLG1_9BACT</name>
<dbReference type="KEGG" id="osu:NT6N_18500"/>
<dbReference type="Gene3D" id="1.10.287.70">
    <property type="match status" value="1"/>
</dbReference>
<evidence type="ECO:0000256" key="1">
    <source>
        <dbReference type="ARBA" id="ARBA00004141"/>
    </source>
</evidence>
<keyword evidence="3 10" id="KW-0812">Transmembrane</keyword>
<gene>
    <name evidence="14" type="ORF">NT6N_18500</name>
</gene>
<keyword evidence="2" id="KW-0813">Transport</keyword>
<dbReference type="Pfam" id="PF07885">
    <property type="entry name" value="Ion_trans_2"/>
    <property type="match status" value="1"/>
</dbReference>
<evidence type="ECO:0000313" key="14">
    <source>
        <dbReference type="EMBL" id="BDS06810.1"/>
    </source>
</evidence>
<organism evidence="14">
    <name type="scientific">Oceaniferula spumae</name>
    <dbReference type="NCBI Taxonomy" id="2979115"/>
    <lineage>
        <taxon>Bacteria</taxon>
        <taxon>Pseudomonadati</taxon>
        <taxon>Verrucomicrobiota</taxon>
        <taxon>Verrucomicrobiia</taxon>
        <taxon>Verrucomicrobiales</taxon>
        <taxon>Verrucomicrobiaceae</taxon>
        <taxon>Oceaniferula</taxon>
    </lineage>
</organism>
<protein>
    <submittedName>
        <fullName evidence="14">Amino acid ABC transporter substrate-binding protein</fullName>
    </submittedName>
</protein>
<keyword evidence="4 10" id="KW-1133">Transmembrane helix</keyword>
<dbReference type="SUPFAM" id="SSF53850">
    <property type="entry name" value="Periplasmic binding protein-like II"/>
    <property type="match status" value="1"/>
</dbReference>
<dbReference type="GO" id="GO:0015276">
    <property type="term" value="F:ligand-gated monoatomic ion channel activity"/>
    <property type="evidence" value="ECO:0007669"/>
    <property type="project" value="InterPro"/>
</dbReference>
<reference evidence="14" key="1">
    <citation type="submission" date="2024-07" db="EMBL/GenBank/DDBJ databases">
        <title>Complete genome sequence of Verrucomicrobiaceae bacterium NT6N.</title>
        <authorList>
            <person name="Huang C."/>
            <person name="Takami H."/>
            <person name="Hamasaki K."/>
        </authorList>
    </citation>
    <scope>NUCLEOTIDE SEQUENCE</scope>
    <source>
        <strain evidence="14">NT6N</strain>
    </source>
</reference>
<feature type="domain" description="Solute-binding protein family 3/N-terminal" evidence="12">
    <location>
        <begin position="34"/>
        <end position="363"/>
    </location>
</feature>
<dbReference type="PANTHER" id="PTHR18966">
    <property type="entry name" value="IONOTROPIC GLUTAMATE RECEPTOR"/>
    <property type="match status" value="1"/>
</dbReference>
<dbReference type="Pfam" id="PF00497">
    <property type="entry name" value="SBP_bac_3"/>
    <property type="match status" value="1"/>
</dbReference>
<proteinExistence type="predicted"/>
<comment type="subcellular location">
    <subcellularLocation>
        <location evidence="1">Membrane</location>
        <topology evidence="1">Multi-pass membrane protein</topology>
    </subcellularLocation>
</comment>
<feature type="signal peptide" evidence="11">
    <location>
        <begin position="1"/>
        <end position="29"/>
    </location>
</feature>
<evidence type="ECO:0000256" key="7">
    <source>
        <dbReference type="ARBA" id="ARBA00023170"/>
    </source>
</evidence>
<keyword evidence="9" id="KW-0407">Ion channel</keyword>
<evidence type="ECO:0000256" key="3">
    <source>
        <dbReference type="ARBA" id="ARBA00022692"/>
    </source>
</evidence>
<dbReference type="GO" id="GO:0016020">
    <property type="term" value="C:membrane"/>
    <property type="evidence" value="ECO:0007669"/>
    <property type="project" value="UniProtKB-SubCell"/>
</dbReference>
<evidence type="ECO:0000256" key="2">
    <source>
        <dbReference type="ARBA" id="ARBA00022448"/>
    </source>
</evidence>
<evidence type="ECO:0000256" key="6">
    <source>
        <dbReference type="ARBA" id="ARBA00023136"/>
    </source>
</evidence>
<evidence type="ECO:0000256" key="5">
    <source>
        <dbReference type="ARBA" id="ARBA00023065"/>
    </source>
</evidence>
<dbReference type="InterPro" id="IPR001320">
    <property type="entry name" value="Iontro_rcpt_C"/>
</dbReference>
<evidence type="ECO:0000256" key="10">
    <source>
        <dbReference type="SAM" id="Phobius"/>
    </source>
</evidence>
<dbReference type="SUPFAM" id="SSF81324">
    <property type="entry name" value="Voltage-gated potassium channels"/>
    <property type="match status" value="1"/>
</dbReference>
<keyword evidence="6 10" id="KW-0472">Membrane</keyword>
<dbReference type="SMART" id="SM00062">
    <property type="entry name" value="PBPb"/>
    <property type="match status" value="1"/>
</dbReference>
<feature type="transmembrane region" description="Helical" evidence="10">
    <location>
        <begin position="176"/>
        <end position="197"/>
    </location>
</feature>
<dbReference type="SMART" id="SM00079">
    <property type="entry name" value="PBPe"/>
    <property type="match status" value="1"/>
</dbReference>
<evidence type="ECO:0000259" key="12">
    <source>
        <dbReference type="SMART" id="SM00062"/>
    </source>
</evidence>
<dbReference type="InterPro" id="IPR001638">
    <property type="entry name" value="Solute-binding_3/MltF_N"/>
</dbReference>
<keyword evidence="7" id="KW-0675">Receptor</keyword>
<dbReference type="InterPro" id="IPR013099">
    <property type="entry name" value="K_chnl_dom"/>
</dbReference>
<evidence type="ECO:0000256" key="11">
    <source>
        <dbReference type="SAM" id="SignalP"/>
    </source>
</evidence>
<keyword evidence="11" id="KW-0732">Signal</keyword>
<keyword evidence="5" id="KW-0406">Ion transport</keyword>
<feature type="chain" id="PRO_5043837762" evidence="11">
    <location>
        <begin position="30"/>
        <end position="365"/>
    </location>
</feature>
<dbReference type="EMBL" id="AP026866">
    <property type="protein sequence ID" value="BDS06810.1"/>
    <property type="molecule type" value="Genomic_DNA"/>
</dbReference>
<sequence>MMGRMTHRLRIFAPLVGLFMLLLCGAAMAQDEERLRVGVAGSEPFIVQGANGYKGLSVDIWEKMAIKSGRAFDYQGYASVGEALGKLEAGEIDMVVGPVSITSGRQEKFEFTQPYFSSSLGILSRDEGRTLWGMVKPFFSKTFFIALSIFMVILAVVGFLVWVVERRACDGPFSEGPVKGLGNGIWLALVTMTTVGYGDLAPKTVMGRVVLGGWMVIALLSATSLLAGLAGTIAMSGETGVKIETTADLSGKNIAVIKGSPGEAFVTKHEGRKLYATSLPDAMKLLENKKVNAVVFDRPQLRYYLEGKDELEFRLSPQKYQPQGYGFAFQKGDVRANELNIELLRLQESGYLDDVEMEWFPPLEE</sequence>
<dbReference type="AlphaFoldDB" id="A0AAT9FLG1"/>
<evidence type="ECO:0000259" key="13">
    <source>
        <dbReference type="SMART" id="SM00079"/>
    </source>
</evidence>
<feature type="transmembrane region" description="Helical" evidence="10">
    <location>
        <begin position="209"/>
        <end position="234"/>
    </location>
</feature>
<feature type="transmembrane region" description="Helical" evidence="10">
    <location>
        <begin position="143"/>
        <end position="164"/>
    </location>
</feature>
<evidence type="ECO:0000256" key="8">
    <source>
        <dbReference type="ARBA" id="ARBA00023180"/>
    </source>
</evidence>